<evidence type="ECO:0000313" key="2">
    <source>
        <dbReference type="Proteomes" id="UP001238496"/>
    </source>
</evidence>
<keyword evidence="2" id="KW-1185">Reference proteome</keyword>
<gene>
    <name evidence="1" type="ORF">J2045_003343</name>
</gene>
<dbReference type="RefSeq" id="WP_307374721.1">
    <property type="nucleotide sequence ID" value="NZ_JAUSUW010000010.1"/>
</dbReference>
<sequence>MAIFDRLDRMLSRTVDRTNAISFELTPYVSTPNGRPMPDPNRQVIRGKGIFDYFSTEFGIQLGVRKSYREANDLRSLHAGRDPQLSVDRIYFPIGVQEPKQGDIVSFPDRPELPEFDVTSAQRDGMSRLVLMLAQRGAQG</sequence>
<reference evidence="1 2" key="1">
    <citation type="submission" date="2023-07" db="EMBL/GenBank/DDBJ databases">
        <title>Genomic Encyclopedia of Type Strains, Phase IV (KMG-IV): sequencing the most valuable type-strain genomes for metagenomic binning, comparative biology and taxonomic classification.</title>
        <authorList>
            <person name="Goeker M."/>
        </authorList>
    </citation>
    <scope>NUCLEOTIDE SEQUENCE [LARGE SCALE GENOMIC DNA]</scope>
    <source>
        <strain evidence="1 2">DSM 1111</strain>
    </source>
</reference>
<accession>A0ABU0GAC0</accession>
<organism evidence="1 2">
    <name type="scientific">Peteryoungia aggregata LMG 23059</name>
    <dbReference type="NCBI Taxonomy" id="1368425"/>
    <lineage>
        <taxon>Bacteria</taxon>
        <taxon>Pseudomonadati</taxon>
        <taxon>Pseudomonadota</taxon>
        <taxon>Alphaproteobacteria</taxon>
        <taxon>Hyphomicrobiales</taxon>
        <taxon>Rhizobiaceae</taxon>
        <taxon>Peteryoungia</taxon>
    </lineage>
</organism>
<protein>
    <submittedName>
        <fullName evidence="1">Uncharacterized protein</fullName>
    </submittedName>
</protein>
<evidence type="ECO:0000313" key="1">
    <source>
        <dbReference type="EMBL" id="MDQ0422295.1"/>
    </source>
</evidence>
<name>A0ABU0GAC0_9HYPH</name>
<proteinExistence type="predicted"/>
<dbReference type="Proteomes" id="UP001238496">
    <property type="component" value="Unassembled WGS sequence"/>
</dbReference>
<comment type="caution">
    <text evidence="1">The sequence shown here is derived from an EMBL/GenBank/DDBJ whole genome shotgun (WGS) entry which is preliminary data.</text>
</comment>
<dbReference type="EMBL" id="JAUSUW010000010">
    <property type="protein sequence ID" value="MDQ0422295.1"/>
    <property type="molecule type" value="Genomic_DNA"/>
</dbReference>